<keyword evidence="2" id="KW-1185">Reference proteome</keyword>
<evidence type="ECO:0000313" key="1">
    <source>
        <dbReference type="EMBL" id="GIY30281.1"/>
    </source>
</evidence>
<organism evidence="1 2">
    <name type="scientific">Caerostris extrusa</name>
    <name type="common">Bark spider</name>
    <name type="synonym">Caerostris bankana</name>
    <dbReference type="NCBI Taxonomy" id="172846"/>
    <lineage>
        <taxon>Eukaryota</taxon>
        <taxon>Metazoa</taxon>
        <taxon>Ecdysozoa</taxon>
        <taxon>Arthropoda</taxon>
        <taxon>Chelicerata</taxon>
        <taxon>Arachnida</taxon>
        <taxon>Araneae</taxon>
        <taxon>Araneomorphae</taxon>
        <taxon>Entelegynae</taxon>
        <taxon>Araneoidea</taxon>
        <taxon>Araneidae</taxon>
        <taxon>Caerostris</taxon>
    </lineage>
</organism>
<accession>A0AAV4SC96</accession>
<dbReference type="EMBL" id="BPLR01009202">
    <property type="protein sequence ID" value="GIY30281.1"/>
    <property type="molecule type" value="Genomic_DNA"/>
</dbReference>
<protein>
    <submittedName>
        <fullName evidence="1">Uncharacterized protein</fullName>
    </submittedName>
</protein>
<sequence>MVWSVINFEGTGRLQIVQGTMKQALN</sequence>
<proteinExistence type="predicted"/>
<feature type="non-terminal residue" evidence="1">
    <location>
        <position position="26"/>
    </location>
</feature>
<comment type="caution">
    <text evidence="1">The sequence shown here is derived from an EMBL/GenBank/DDBJ whole genome shotgun (WGS) entry which is preliminary data.</text>
</comment>
<gene>
    <name evidence="1" type="ORF">CEXT_530821</name>
</gene>
<name>A0AAV4SC96_CAEEX</name>
<dbReference type="Proteomes" id="UP001054945">
    <property type="component" value="Unassembled WGS sequence"/>
</dbReference>
<evidence type="ECO:0000313" key="2">
    <source>
        <dbReference type="Proteomes" id="UP001054945"/>
    </source>
</evidence>
<reference evidence="1 2" key="1">
    <citation type="submission" date="2021-06" db="EMBL/GenBank/DDBJ databases">
        <title>Caerostris extrusa draft genome.</title>
        <authorList>
            <person name="Kono N."/>
            <person name="Arakawa K."/>
        </authorList>
    </citation>
    <scope>NUCLEOTIDE SEQUENCE [LARGE SCALE GENOMIC DNA]</scope>
</reference>
<dbReference type="AlphaFoldDB" id="A0AAV4SC96"/>